<evidence type="ECO:0000256" key="1">
    <source>
        <dbReference type="ARBA" id="ARBA00007274"/>
    </source>
</evidence>
<dbReference type="PANTHER" id="PTHR23416">
    <property type="entry name" value="SIALIC ACID SYNTHASE-RELATED"/>
    <property type="match status" value="1"/>
</dbReference>
<organism evidence="4 5">
    <name type="scientific">Candidatus Kuenenbacteria bacterium CG2_30_39_24</name>
    <dbReference type="NCBI Taxonomy" id="1805236"/>
    <lineage>
        <taxon>Bacteria</taxon>
        <taxon>Candidatus Kueneniibacteriota</taxon>
    </lineage>
</organism>
<dbReference type="SUPFAM" id="SSF51161">
    <property type="entry name" value="Trimeric LpxA-like enzymes"/>
    <property type="match status" value="1"/>
</dbReference>
<dbReference type="EMBL" id="MNYR01000031">
    <property type="protein sequence ID" value="OIP55919.1"/>
    <property type="molecule type" value="Genomic_DNA"/>
</dbReference>
<dbReference type="STRING" id="1805236.AUK13_01985"/>
<gene>
    <name evidence="4" type="ORF">AUK13_01985</name>
</gene>
<dbReference type="GO" id="GO:0008374">
    <property type="term" value="F:O-acyltransferase activity"/>
    <property type="evidence" value="ECO:0007669"/>
    <property type="project" value="TreeGrafter"/>
</dbReference>
<reference evidence="4 5" key="1">
    <citation type="journal article" date="2016" name="Environ. Microbiol.">
        <title>Genomic resolution of a cold subsurface aquifer community provides metabolic insights for novel microbes adapted to high CO concentrations.</title>
        <authorList>
            <person name="Probst A.J."/>
            <person name="Castelle C.J."/>
            <person name="Singh A."/>
            <person name="Brown C.T."/>
            <person name="Anantharaman K."/>
            <person name="Sharon I."/>
            <person name="Hug L.A."/>
            <person name="Burstein D."/>
            <person name="Emerson J.B."/>
            <person name="Thomas B.C."/>
            <person name="Banfield J.F."/>
        </authorList>
    </citation>
    <scope>NUCLEOTIDE SEQUENCE [LARGE SCALE GENOMIC DNA]</scope>
    <source>
        <strain evidence="4">CG2_30_39_24</strain>
    </source>
</reference>
<dbReference type="AlphaFoldDB" id="A0A1J5FHM3"/>
<evidence type="ECO:0000313" key="4">
    <source>
        <dbReference type="EMBL" id="OIP55919.1"/>
    </source>
</evidence>
<evidence type="ECO:0000256" key="2">
    <source>
        <dbReference type="ARBA" id="ARBA00022679"/>
    </source>
</evidence>
<evidence type="ECO:0000256" key="3">
    <source>
        <dbReference type="ARBA" id="ARBA00022737"/>
    </source>
</evidence>
<sequence length="145" mass="15865">MNLIKKIVSKLIQVPENRFHPLVFINGLPKIGKNVCIGFFSEVNAKNATVTIGDNCDIASFVAINAADSHKRCLEKLDYIERGEITLERNVFVGSHSFIGGGVYLGHHTVVAAGTIIAKPVKVPPYSLVIGNPFVVKEGYFQKKI</sequence>
<dbReference type="InterPro" id="IPR011004">
    <property type="entry name" value="Trimer_LpxA-like_sf"/>
</dbReference>
<comment type="caution">
    <text evidence="4">The sequence shown here is derived from an EMBL/GenBank/DDBJ whole genome shotgun (WGS) entry which is preliminary data.</text>
</comment>
<keyword evidence="3" id="KW-0677">Repeat</keyword>
<name>A0A1J5FHM3_9BACT</name>
<dbReference type="Pfam" id="PF14602">
    <property type="entry name" value="Hexapep_2"/>
    <property type="match status" value="2"/>
</dbReference>
<comment type="similarity">
    <text evidence="1">Belongs to the transferase hexapeptide repeat family.</text>
</comment>
<keyword evidence="2" id="KW-0808">Transferase</keyword>
<accession>A0A1J5FHM3</accession>
<dbReference type="InterPro" id="IPR018357">
    <property type="entry name" value="Hexapep_transf_CS"/>
</dbReference>
<protein>
    <recommendedName>
        <fullName evidence="6">Acetyltransferase</fullName>
    </recommendedName>
</protein>
<evidence type="ECO:0008006" key="6">
    <source>
        <dbReference type="Google" id="ProtNLM"/>
    </source>
</evidence>
<dbReference type="PROSITE" id="PS00101">
    <property type="entry name" value="HEXAPEP_TRANSFERASES"/>
    <property type="match status" value="1"/>
</dbReference>
<dbReference type="InterPro" id="IPR001451">
    <property type="entry name" value="Hexapep"/>
</dbReference>
<dbReference type="Gene3D" id="2.160.10.10">
    <property type="entry name" value="Hexapeptide repeat proteins"/>
    <property type="match status" value="1"/>
</dbReference>
<proteinExistence type="inferred from homology"/>
<evidence type="ECO:0000313" key="5">
    <source>
        <dbReference type="Proteomes" id="UP000183922"/>
    </source>
</evidence>
<dbReference type="PANTHER" id="PTHR23416:SF23">
    <property type="entry name" value="ACETYLTRANSFERASE C18B11.09C-RELATED"/>
    <property type="match status" value="1"/>
</dbReference>
<dbReference type="Proteomes" id="UP000183922">
    <property type="component" value="Unassembled WGS sequence"/>
</dbReference>
<dbReference type="InterPro" id="IPR051159">
    <property type="entry name" value="Hexapeptide_acetyltransf"/>
</dbReference>
<dbReference type="GO" id="GO:0005829">
    <property type="term" value="C:cytosol"/>
    <property type="evidence" value="ECO:0007669"/>
    <property type="project" value="TreeGrafter"/>
</dbReference>